<dbReference type="Proteomes" id="UP000438196">
    <property type="component" value="Unassembled WGS sequence"/>
</dbReference>
<comment type="caution">
    <text evidence="2">The sequence shown here is derived from an EMBL/GenBank/DDBJ whole genome shotgun (WGS) entry which is preliminary data.</text>
</comment>
<keyword evidence="3" id="KW-1185">Reference proteome</keyword>
<gene>
    <name evidence="2" type="ORF">GNF76_24085</name>
</gene>
<dbReference type="RefSeq" id="WP_155585580.1">
    <property type="nucleotide sequence ID" value="NZ_JBHSTH010000044.1"/>
</dbReference>
<dbReference type="EMBL" id="WNNK01000024">
    <property type="protein sequence ID" value="MUF07437.1"/>
    <property type="molecule type" value="Genomic_DNA"/>
</dbReference>
<feature type="signal peptide" evidence="1">
    <location>
        <begin position="1"/>
        <end position="21"/>
    </location>
</feature>
<reference evidence="2 3" key="1">
    <citation type="submission" date="2019-11" db="EMBL/GenBank/DDBJ databases">
        <title>Pseudomonas karstica sp. nov. and Pseudomonas spelaei sp. nov. from karst caves.</title>
        <authorList>
            <person name="Zeman M."/>
        </authorList>
    </citation>
    <scope>NUCLEOTIDE SEQUENCE [LARGE SCALE GENOMIC DNA]</scope>
    <source>
        <strain evidence="2 3">CCM 7893</strain>
    </source>
</reference>
<sequence length="304" mass="33604">MQFKRLSCAMLALTSVLSACGIHPPIPSPTRQTPEIREFSGALALYAPPQKAWQWTAQTWFTAELNASCKGIVRYVDPAQGIDSYVGEGSVPDIYFSSDDPDVIFAMTAGATQKLIFSTDAGRTFVREVRELPDRVWIKFVVLRKGQVYVGVQQLGYEADGYFPWTGPGVNEKTRTHDGPAEDVKLTLLVAPLDKQNARIGWYQVLAPTNYPFRHGAAEADGASLKRLDSLDGLGLPHGVQTSPLTECMKTASLPPTWDQMKNAAITRPQEWYDAARAAHPGWSRPENDAFIERMRSVKAGTFK</sequence>
<dbReference type="PROSITE" id="PS51257">
    <property type="entry name" value="PROKAR_LIPOPROTEIN"/>
    <property type="match status" value="1"/>
</dbReference>
<evidence type="ECO:0000313" key="2">
    <source>
        <dbReference type="EMBL" id="MUF07437.1"/>
    </source>
</evidence>
<evidence type="ECO:0008006" key="4">
    <source>
        <dbReference type="Google" id="ProtNLM"/>
    </source>
</evidence>
<dbReference type="AlphaFoldDB" id="A0A6I3WB06"/>
<dbReference type="OrthoDB" id="7065891at2"/>
<evidence type="ECO:0000256" key="1">
    <source>
        <dbReference type="SAM" id="SignalP"/>
    </source>
</evidence>
<feature type="chain" id="PRO_5026305229" description="Lipoprotein" evidence="1">
    <location>
        <begin position="22"/>
        <end position="304"/>
    </location>
</feature>
<protein>
    <recommendedName>
        <fullName evidence="4">Lipoprotein</fullName>
    </recommendedName>
</protein>
<organism evidence="2 3">
    <name type="scientific">Pseudomonas spelaei</name>
    <dbReference type="NCBI Taxonomy" id="1055469"/>
    <lineage>
        <taxon>Bacteria</taxon>
        <taxon>Pseudomonadati</taxon>
        <taxon>Pseudomonadota</taxon>
        <taxon>Gammaproteobacteria</taxon>
        <taxon>Pseudomonadales</taxon>
        <taxon>Pseudomonadaceae</taxon>
        <taxon>Pseudomonas</taxon>
    </lineage>
</organism>
<accession>A0A6I3WB06</accession>
<dbReference type="SUPFAM" id="SSF110296">
    <property type="entry name" value="Oligoxyloglucan reducing end-specific cellobiohydrolase"/>
    <property type="match status" value="1"/>
</dbReference>
<keyword evidence="1" id="KW-0732">Signal</keyword>
<name>A0A6I3WB06_9PSED</name>
<proteinExistence type="predicted"/>
<evidence type="ECO:0000313" key="3">
    <source>
        <dbReference type="Proteomes" id="UP000438196"/>
    </source>
</evidence>